<proteinExistence type="predicted"/>
<keyword evidence="2" id="KW-1185">Reference proteome</keyword>
<name>A0ABQ3HT84_9SPHI</name>
<accession>A0ABQ3HT84</accession>
<comment type="caution">
    <text evidence="1">The sequence shown here is derived from an EMBL/GenBank/DDBJ whole genome shotgun (WGS) entry which is preliminary data.</text>
</comment>
<reference evidence="2" key="1">
    <citation type="journal article" date="2019" name="Int. J. Syst. Evol. Microbiol.">
        <title>The Global Catalogue of Microorganisms (GCM) 10K type strain sequencing project: providing services to taxonomists for standard genome sequencing and annotation.</title>
        <authorList>
            <consortium name="The Broad Institute Genomics Platform"/>
            <consortium name="The Broad Institute Genome Sequencing Center for Infectious Disease"/>
            <person name="Wu L."/>
            <person name="Ma J."/>
        </authorList>
    </citation>
    <scope>NUCLEOTIDE SEQUENCE [LARGE SCALE GENOMIC DNA]</scope>
    <source>
        <strain evidence="2">CGMCC 1.12966</strain>
    </source>
</reference>
<organism evidence="1 2">
    <name type="scientific">Sphingobacterium griseoflavum</name>
    <dbReference type="NCBI Taxonomy" id="1474952"/>
    <lineage>
        <taxon>Bacteria</taxon>
        <taxon>Pseudomonadati</taxon>
        <taxon>Bacteroidota</taxon>
        <taxon>Sphingobacteriia</taxon>
        <taxon>Sphingobacteriales</taxon>
        <taxon>Sphingobacteriaceae</taxon>
        <taxon>Sphingobacterium</taxon>
    </lineage>
</organism>
<gene>
    <name evidence="1" type="ORF">GCM10017764_14090</name>
</gene>
<evidence type="ECO:0000313" key="1">
    <source>
        <dbReference type="EMBL" id="GHE32091.1"/>
    </source>
</evidence>
<dbReference type="Proteomes" id="UP000620550">
    <property type="component" value="Unassembled WGS sequence"/>
</dbReference>
<dbReference type="EMBL" id="BNAF01000004">
    <property type="protein sequence ID" value="GHE32091.1"/>
    <property type="molecule type" value="Genomic_DNA"/>
</dbReference>
<evidence type="ECO:0000313" key="2">
    <source>
        <dbReference type="Proteomes" id="UP000620550"/>
    </source>
</evidence>
<protein>
    <submittedName>
        <fullName evidence="1">Uncharacterized protein</fullName>
    </submittedName>
</protein>
<sequence length="77" mass="9016">MYSFMEYFDQQSAYEFKYIGERMLRCWHITGGSIDITVNILPDKSLHVQSANGPISKESNEKLFLAIERAYTYWGLL</sequence>